<dbReference type="PRINTS" id="PR00412">
    <property type="entry name" value="EPOXHYDRLASE"/>
</dbReference>
<dbReference type="InterPro" id="IPR051340">
    <property type="entry name" value="Haloalkane_dehalogenase"/>
</dbReference>
<keyword evidence="1 3" id="KW-0378">Hydrolase</keyword>
<dbReference type="InterPro" id="IPR029058">
    <property type="entry name" value="AB_hydrolase_fold"/>
</dbReference>
<dbReference type="HOGENOM" id="CLU_020336_35_0_1"/>
<name>H0EW20_GLAL7</name>
<evidence type="ECO:0000313" key="4">
    <source>
        <dbReference type="Proteomes" id="UP000005446"/>
    </source>
</evidence>
<dbReference type="GO" id="GO:0004301">
    <property type="term" value="F:epoxide hydrolase activity"/>
    <property type="evidence" value="ECO:0007669"/>
    <property type="project" value="TreeGrafter"/>
</dbReference>
<dbReference type="SUPFAM" id="SSF53474">
    <property type="entry name" value="alpha/beta-Hydrolases"/>
    <property type="match status" value="1"/>
</dbReference>
<dbReference type="OrthoDB" id="6431331at2759"/>
<dbReference type="InParanoid" id="H0EW20"/>
<reference evidence="3 4" key="1">
    <citation type="journal article" date="2012" name="Eukaryot. Cell">
        <title>Genome sequence of the fungus Glarea lozoyensis: the first genome sequence of a species from the Helotiaceae family.</title>
        <authorList>
            <person name="Youssar L."/>
            <person name="Gruening B.A."/>
            <person name="Erxleben A."/>
            <person name="Guenther S."/>
            <person name="Huettel W."/>
        </authorList>
    </citation>
    <scope>NUCLEOTIDE SEQUENCE [LARGE SCALE GENOMIC DNA]</scope>
    <source>
        <strain evidence="4">ATCC 74030 / MF5533</strain>
    </source>
</reference>
<organism evidence="3 4">
    <name type="scientific">Glarea lozoyensis (strain ATCC 74030 / MF5533)</name>
    <dbReference type="NCBI Taxonomy" id="1104152"/>
    <lineage>
        <taxon>Eukaryota</taxon>
        <taxon>Fungi</taxon>
        <taxon>Dikarya</taxon>
        <taxon>Ascomycota</taxon>
        <taxon>Pezizomycotina</taxon>
        <taxon>Leotiomycetes</taxon>
        <taxon>Helotiales</taxon>
        <taxon>Helotiaceae</taxon>
        <taxon>Glarea</taxon>
    </lineage>
</organism>
<dbReference type="PANTHER" id="PTHR42977:SF3">
    <property type="entry name" value="AB HYDROLASE-1 DOMAIN-CONTAINING PROTEIN"/>
    <property type="match status" value="1"/>
</dbReference>
<dbReference type="Pfam" id="PF00561">
    <property type="entry name" value="Abhydrolase_1"/>
    <property type="match status" value="1"/>
</dbReference>
<dbReference type="FunCoup" id="H0EW20">
    <property type="interactions" value="438"/>
</dbReference>
<accession>H0EW20</accession>
<dbReference type="Proteomes" id="UP000005446">
    <property type="component" value="Unassembled WGS sequence"/>
</dbReference>
<dbReference type="InterPro" id="IPR000639">
    <property type="entry name" value="Epox_hydrolase-like"/>
</dbReference>
<comment type="caution">
    <text evidence="3">The sequence shown here is derived from an EMBL/GenBank/DDBJ whole genome shotgun (WGS) entry which is preliminary data.</text>
</comment>
<dbReference type="PRINTS" id="PR00111">
    <property type="entry name" value="ABHYDROLASE"/>
</dbReference>
<proteinExistence type="predicted"/>
<dbReference type="Gene3D" id="3.40.50.1820">
    <property type="entry name" value="alpha/beta hydrolase"/>
    <property type="match status" value="1"/>
</dbReference>
<evidence type="ECO:0000256" key="1">
    <source>
        <dbReference type="ARBA" id="ARBA00022801"/>
    </source>
</evidence>
<protein>
    <submittedName>
        <fullName evidence="3">Putative Uncharacterized hydrolase</fullName>
    </submittedName>
</protein>
<dbReference type="EMBL" id="AGUE01000200">
    <property type="protein sequence ID" value="EHK97266.1"/>
    <property type="molecule type" value="Genomic_DNA"/>
</dbReference>
<evidence type="ECO:0000313" key="3">
    <source>
        <dbReference type="EMBL" id="EHK97266.1"/>
    </source>
</evidence>
<gene>
    <name evidence="3" type="ORF">M7I_6996</name>
</gene>
<feature type="domain" description="AB hydrolase-1" evidence="2">
    <location>
        <begin position="29"/>
        <end position="156"/>
    </location>
</feature>
<dbReference type="InterPro" id="IPR000073">
    <property type="entry name" value="AB_hydrolase_1"/>
</dbReference>
<dbReference type="PANTHER" id="PTHR42977">
    <property type="entry name" value="HYDROLASE-RELATED"/>
    <property type="match status" value="1"/>
</dbReference>
<sequence>MAPYTNNTVEADGINIFYREAGPNDPSTPVILLIHGFPTSSHQYRNLIPALTAGSNNKYRIIAPDLPGFGFTEVPESRKYKYTFENFALSIEALLDVLNVKKYTLYGFDYGAPTGFRMALRRPESIQAIISQNGNAYEEGLGDFWNPLRNYWASGLEEHRAIIRDTLLIYKTHKMQYTLGTPDLTTISPETYTLDDALMLRPGIKDIQLDIFYDYQTNLPLYPKFQEFFKSSKLRLSRKIWEIKWNFIF</sequence>
<keyword evidence="4" id="KW-1185">Reference proteome</keyword>
<dbReference type="AlphaFoldDB" id="H0EW20"/>
<evidence type="ECO:0000259" key="2">
    <source>
        <dbReference type="Pfam" id="PF00561"/>
    </source>
</evidence>